<evidence type="ECO:0000256" key="3">
    <source>
        <dbReference type="ARBA" id="ARBA00022946"/>
    </source>
</evidence>
<dbReference type="EnsemblPlants" id="HORVU.MOREX.r3.1HG0005130.1">
    <property type="protein sequence ID" value="HORVU.MOREX.r3.1HG0005130.1.CDS1"/>
    <property type="gene ID" value="HORVU.MOREX.r3.1HG0005130"/>
</dbReference>
<dbReference type="Proteomes" id="UP000011116">
    <property type="component" value="Chromosome 1H"/>
</dbReference>
<evidence type="ECO:0000256" key="1">
    <source>
        <dbReference type="ARBA" id="ARBA00007626"/>
    </source>
</evidence>
<dbReference type="NCBIfam" id="TIGR00756">
    <property type="entry name" value="PPR"/>
    <property type="match status" value="1"/>
</dbReference>
<keyword evidence="6" id="KW-1185">Reference proteome</keyword>
<dbReference type="PANTHER" id="PTHR47936:SF1">
    <property type="entry name" value="PENTATRICOPEPTIDE REPEAT-CONTAINING PROTEIN GUN1, CHLOROPLASTIC"/>
    <property type="match status" value="1"/>
</dbReference>
<comment type="similarity">
    <text evidence="1">Belongs to the PPR family. P subfamily.</text>
</comment>
<reference evidence="5" key="2">
    <citation type="submission" date="2020-10" db="EMBL/GenBank/DDBJ databases">
        <authorList>
            <person name="Scholz U."/>
            <person name="Mascher M."/>
            <person name="Fiebig A."/>
        </authorList>
    </citation>
    <scope>NUCLEOTIDE SEQUENCE [LARGE SCALE GENOMIC DNA]</scope>
    <source>
        <strain evidence="5">cv. Morex</strain>
    </source>
</reference>
<proteinExistence type="inferred from homology"/>
<dbReference type="Pfam" id="PF13041">
    <property type="entry name" value="PPR_2"/>
    <property type="match status" value="1"/>
</dbReference>
<evidence type="ECO:0008006" key="7">
    <source>
        <dbReference type="Google" id="ProtNLM"/>
    </source>
</evidence>
<dbReference type="PROSITE" id="PS51375">
    <property type="entry name" value="PPR"/>
    <property type="match status" value="1"/>
</dbReference>
<dbReference type="Gene3D" id="1.25.40.10">
    <property type="entry name" value="Tetratricopeptide repeat domain"/>
    <property type="match status" value="1"/>
</dbReference>
<reference evidence="6" key="1">
    <citation type="journal article" date="2012" name="Nature">
        <title>A physical, genetic and functional sequence assembly of the barley genome.</title>
        <authorList>
            <consortium name="The International Barley Genome Sequencing Consortium"/>
            <person name="Mayer K.F."/>
            <person name="Waugh R."/>
            <person name="Brown J.W."/>
            <person name="Schulman A."/>
            <person name="Langridge P."/>
            <person name="Platzer M."/>
            <person name="Fincher G.B."/>
            <person name="Muehlbauer G.J."/>
            <person name="Sato K."/>
            <person name="Close T.J."/>
            <person name="Wise R.P."/>
            <person name="Stein N."/>
        </authorList>
    </citation>
    <scope>NUCLEOTIDE SEQUENCE [LARGE SCALE GENOMIC DNA]</scope>
    <source>
        <strain evidence="6">cv. Morex</strain>
    </source>
</reference>
<sequence>MLFQKLSTMNVKFDITIVNIIIGAFYRVRRNQEAKDLFATIPSNGLVANAVTYSIMMINLIKKGSVEEADNLFLSMEKSGCTADSCMLNHIIRRLLEQGEIARLEIICLKLMQRATNLKLKLFGC</sequence>
<dbReference type="Gramene" id="HORVU.MOREX.r3.1HG0005130.1">
    <property type="protein sequence ID" value="HORVU.MOREX.r3.1HG0005130.1.CDS1"/>
    <property type="gene ID" value="HORVU.MOREX.r3.1HG0005130"/>
</dbReference>
<reference evidence="5" key="3">
    <citation type="submission" date="2022-01" db="UniProtKB">
        <authorList>
            <consortium name="EnsemblPlants"/>
        </authorList>
    </citation>
    <scope>IDENTIFICATION</scope>
    <source>
        <strain evidence="5">subsp. vulgare</strain>
    </source>
</reference>
<dbReference type="AlphaFoldDB" id="A0A8I6WGM9"/>
<name>A0A8I6WGM9_HORVV</name>
<keyword evidence="3" id="KW-0809">Transit peptide</keyword>
<accession>A0A8I6WGM9</accession>
<keyword evidence="2" id="KW-0677">Repeat</keyword>
<dbReference type="InterPro" id="IPR011990">
    <property type="entry name" value="TPR-like_helical_dom_sf"/>
</dbReference>
<evidence type="ECO:0000313" key="6">
    <source>
        <dbReference type="Proteomes" id="UP000011116"/>
    </source>
</evidence>
<evidence type="ECO:0000256" key="4">
    <source>
        <dbReference type="PROSITE-ProRule" id="PRU00708"/>
    </source>
</evidence>
<dbReference type="PANTHER" id="PTHR47936">
    <property type="entry name" value="PPR_LONG DOMAIN-CONTAINING PROTEIN"/>
    <property type="match status" value="1"/>
</dbReference>
<feature type="repeat" description="PPR" evidence="4">
    <location>
        <begin position="49"/>
        <end position="83"/>
    </location>
</feature>
<dbReference type="SMR" id="A0A8I6WGM9"/>
<dbReference type="InterPro" id="IPR002885">
    <property type="entry name" value="PPR_rpt"/>
</dbReference>
<organism evidence="5 6">
    <name type="scientific">Hordeum vulgare subsp. vulgare</name>
    <name type="common">Domesticated barley</name>
    <dbReference type="NCBI Taxonomy" id="112509"/>
    <lineage>
        <taxon>Eukaryota</taxon>
        <taxon>Viridiplantae</taxon>
        <taxon>Streptophyta</taxon>
        <taxon>Embryophyta</taxon>
        <taxon>Tracheophyta</taxon>
        <taxon>Spermatophyta</taxon>
        <taxon>Magnoliopsida</taxon>
        <taxon>Liliopsida</taxon>
        <taxon>Poales</taxon>
        <taxon>Poaceae</taxon>
        <taxon>BOP clade</taxon>
        <taxon>Pooideae</taxon>
        <taxon>Triticodae</taxon>
        <taxon>Triticeae</taxon>
        <taxon>Hordeinae</taxon>
        <taxon>Hordeum</taxon>
    </lineage>
</organism>
<protein>
    <recommendedName>
        <fullName evidence="7">Pentatricopeptide repeat-containing protein</fullName>
    </recommendedName>
</protein>
<dbReference type="Gramene" id="HORVU.MOREX.r2.1HG0003930.1">
    <property type="protein sequence ID" value="HORVU.MOREX.r2.1HG0003930.1.CDS.1"/>
    <property type="gene ID" value="HORVU.MOREX.r2.1HG0003930"/>
</dbReference>
<evidence type="ECO:0000313" key="5">
    <source>
        <dbReference type="EnsemblPlants" id="HORVU.MOREX.r3.1HG0005130.1.CDS1"/>
    </source>
</evidence>
<evidence type="ECO:0000256" key="2">
    <source>
        <dbReference type="ARBA" id="ARBA00022737"/>
    </source>
</evidence>